<dbReference type="InterPro" id="IPR011990">
    <property type="entry name" value="TPR-like_helical_dom_sf"/>
</dbReference>
<dbReference type="OrthoDB" id="725917at2"/>
<dbReference type="SUPFAM" id="SSF48452">
    <property type="entry name" value="TPR-like"/>
    <property type="match status" value="1"/>
</dbReference>
<dbReference type="AlphaFoldDB" id="A0A2A4G9T3"/>
<comment type="caution">
    <text evidence="2">The sequence shown here is derived from an EMBL/GenBank/DDBJ whole genome shotgun (WGS) entry which is preliminary data.</text>
</comment>
<feature type="chain" id="PRO_5012946522" description="SusD/RagB family nutrient-binding outer membrane lipoprotein" evidence="1">
    <location>
        <begin position="24"/>
        <end position="552"/>
    </location>
</feature>
<evidence type="ECO:0000256" key="1">
    <source>
        <dbReference type="SAM" id="SignalP"/>
    </source>
</evidence>
<dbReference type="EMBL" id="NBWU01000002">
    <property type="protein sequence ID" value="PCE64730.1"/>
    <property type="molecule type" value="Genomic_DNA"/>
</dbReference>
<dbReference type="PROSITE" id="PS51257">
    <property type="entry name" value="PROKAR_LIPOPROTEIN"/>
    <property type="match status" value="1"/>
</dbReference>
<dbReference type="Proteomes" id="UP000219559">
    <property type="component" value="Unassembled WGS sequence"/>
</dbReference>
<protein>
    <recommendedName>
        <fullName evidence="4">SusD/RagB family nutrient-binding outer membrane lipoprotein</fullName>
    </recommendedName>
</protein>
<proteinExistence type="predicted"/>
<dbReference type="Gene3D" id="1.25.40.390">
    <property type="match status" value="1"/>
</dbReference>
<sequence length="552" mass="61205">MNRFSIKYFVLGLLLLGSFTACEDLDEYRANPNAVDPEAADLNLLLPTVITNLSKTMVNMGIGEMAGVMQHTQKNGWSGGHNDYDWDDNSHSWKAMYGIIRNNRDFLAKAEENELDFHRGVGLVLHAYTFGQIADLWGDAPYFEAVKGDQGTDYFKAPFDSQREIYLDILSKLEQANSLLSKPQDSYLNVVPSQDVLFEGDASKWRKFANSLALRYYMRLSEKEPSIAQSGIAKITGNPGQYPLILTTSDDASMAFPGTSTVDSWPTNTVFDNSVSGSYFRVKMCATLVEQMQTLNDPRLAVWADPVEIPLVLEPSWDDDRDEMIDGERHIAQNIADDYEATGELAVDYDKDFIGMPTSTKATLYFNLTPNIGQGLYNPHASQLNSMYKETSGDLLLARLLSAAEVNFVLAEAATKGWASGSAAAYYTEGVRQSFEAWGVGDQVGDYLAGAPFDGLESIIQQKWIASWSASTEAWADWKRTGLPVLGTGPTAMRDALPLRFYYHFNDEIANNTDNANAAIQKLEPTEFKGSDTSNNSAWSKTWVLQGTGKPY</sequence>
<gene>
    <name evidence="2" type="ORF">B7P33_06045</name>
</gene>
<reference evidence="2 3" key="1">
    <citation type="submission" date="2017-04" db="EMBL/GenBank/DDBJ databases">
        <title>A new member of the family Flavobacteriaceae isolated from ascidians.</title>
        <authorList>
            <person name="Chen L."/>
        </authorList>
    </citation>
    <scope>NUCLEOTIDE SEQUENCE [LARGE SCALE GENOMIC DNA]</scope>
    <source>
        <strain evidence="2 3">HQA918</strain>
    </source>
</reference>
<dbReference type="Pfam" id="PF12771">
    <property type="entry name" value="SusD-like_2"/>
    <property type="match status" value="2"/>
</dbReference>
<feature type="signal peptide" evidence="1">
    <location>
        <begin position="1"/>
        <end position="23"/>
    </location>
</feature>
<keyword evidence="3" id="KW-1185">Reference proteome</keyword>
<organism evidence="2 3">
    <name type="scientific">Sediminicola luteus</name>
    <dbReference type="NCBI Taxonomy" id="319238"/>
    <lineage>
        <taxon>Bacteria</taxon>
        <taxon>Pseudomonadati</taxon>
        <taxon>Bacteroidota</taxon>
        <taxon>Flavobacteriia</taxon>
        <taxon>Flavobacteriales</taxon>
        <taxon>Flavobacteriaceae</taxon>
        <taxon>Sediminicola</taxon>
    </lineage>
</organism>
<dbReference type="RefSeq" id="WP_097440010.1">
    <property type="nucleotide sequence ID" value="NZ_KZ300476.1"/>
</dbReference>
<accession>A0A2A4G9T3</accession>
<evidence type="ECO:0000313" key="2">
    <source>
        <dbReference type="EMBL" id="PCE64730.1"/>
    </source>
</evidence>
<keyword evidence="1" id="KW-0732">Signal</keyword>
<dbReference type="InterPro" id="IPR041662">
    <property type="entry name" value="SusD-like_2"/>
</dbReference>
<name>A0A2A4G9T3_9FLAO</name>
<evidence type="ECO:0008006" key="4">
    <source>
        <dbReference type="Google" id="ProtNLM"/>
    </source>
</evidence>
<evidence type="ECO:0000313" key="3">
    <source>
        <dbReference type="Proteomes" id="UP000219559"/>
    </source>
</evidence>